<dbReference type="Pfam" id="PF00816">
    <property type="entry name" value="Histone_HNS"/>
    <property type="match status" value="1"/>
</dbReference>
<evidence type="ECO:0000313" key="3">
    <source>
        <dbReference type="Proteomes" id="UP000006735"/>
    </source>
</evidence>
<evidence type="ECO:0000313" key="2">
    <source>
        <dbReference type="EMBL" id="AAW76617.1"/>
    </source>
</evidence>
<accession>Q5GXF4</accession>
<dbReference type="SUPFAM" id="SSF81273">
    <property type="entry name" value="H-NS histone-like proteins"/>
    <property type="match status" value="1"/>
</dbReference>
<dbReference type="AlphaFoldDB" id="Q5GXF4"/>
<name>Q5GXF4_XANOR</name>
<dbReference type="EMBL" id="AE013598">
    <property type="protein sequence ID" value="AAW76617.1"/>
    <property type="molecule type" value="Genomic_DNA"/>
</dbReference>
<organism evidence="2 3">
    <name type="scientific">Xanthomonas oryzae pv. oryzae (strain KACC10331 / KXO85)</name>
    <dbReference type="NCBI Taxonomy" id="291331"/>
    <lineage>
        <taxon>Bacteria</taxon>
        <taxon>Pseudomonadati</taxon>
        <taxon>Pseudomonadota</taxon>
        <taxon>Gammaproteobacteria</taxon>
        <taxon>Lysobacterales</taxon>
        <taxon>Lysobacteraceae</taxon>
        <taxon>Xanthomonas</taxon>
    </lineage>
</organism>
<dbReference type="SMART" id="SM00528">
    <property type="entry name" value="HNS"/>
    <property type="match status" value="1"/>
</dbReference>
<dbReference type="STRING" id="291331.XOO3363"/>
<dbReference type="Gene3D" id="3.30.160.510">
    <property type="entry name" value="Histone-like nucleoid-structuring protein H-NS"/>
    <property type="match status" value="1"/>
</dbReference>
<sequence length="132" mass="14796">MPMRQDPPASPSAAARAQLLEELRKLEQEEAQLKYAQTLEAFDQVIEVLTQFGNRFNAKQKSQIASLAMTGKTKGPLSSTGDVVAKYWIPHSGETWSGRGRTPKAFKAWEGTSSYKEWKANHPDKRFPLYPG</sequence>
<protein>
    <submittedName>
        <fullName evidence="2">Virulence regulator</fullName>
    </submittedName>
</protein>
<dbReference type="Proteomes" id="UP000006735">
    <property type="component" value="Chromosome"/>
</dbReference>
<dbReference type="InterPro" id="IPR027444">
    <property type="entry name" value="H-NS_C_dom"/>
</dbReference>
<proteinExistence type="predicted"/>
<keyword evidence="3" id="KW-1185">Reference proteome</keyword>
<reference evidence="2 3" key="1">
    <citation type="journal article" date="2005" name="Nucleic Acids Res.">
        <title>The genome sequence of Xanthomonas oryzae pathovar oryzae KACC10331, the bacterial blight pathogen of rice.</title>
        <authorList>
            <person name="Lee B.M."/>
            <person name="Park Y.J."/>
            <person name="Park D.S."/>
            <person name="Kang H.W."/>
            <person name="Kim J.G."/>
            <person name="Song E.S."/>
            <person name="Park I.C."/>
            <person name="Yoon U.H."/>
            <person name="Hahn J.H."/>
            <person name="Koo B.S."/>
            <person name="Lee G.B."/>
            <person name="Kim H."/>
            <person name="Park H.S."/>
            <person name="Yoon K.O."/>
            <person name="Kim J.H."/>
            <person name="Jung C.H."/>
            <person name="Koh N.H."/>
            <person name="Seo J.S."/>
            <person name="Go S.J."/>
        </authorList>
    </citation>
    <scope>NUCLEOTIDE SEQUENCE [LARGE SCALE GENOMIC DNA]</scope>
    <source>
        <strain evidence="3">KACC10331 / KXO85</strain>
    </source>
</reference>
<dbReference type="HOGENOM" id="CLU_121474_0_0_6"/>
<gene>
    <name evidence="2" type="primary">xrvA</name>
    <name evidence="2" type="ordered locus">XOO3363</name>
</gene>
<evidence type="ECO:0000259" key="1">
    <source>
        <dbReference type="SMART" id="SM00528"/>
    </source>
</evidence>
<dbReference type="GO" id="GO:0003677">
    <property type="term" value="F:DNA binding"/>
    <property type="evidence" value="ECO:0007669"/>
    <property type="project" value="InterPro"/>
</dbReference>
<dbReference type="KEGG" id="xoo:XOO3363"/>
<feature type="domain" description="DNA-binding protein H-NS-like C-terminal" evidence="1">
    <location>
        <begin position="77"/>
        <end position="120"/>
    </location>
</feature>